<protein>
    <submittedName>
        <fullName evidence="3">Flagellar hook-associated protein FlgL</fullName>
    </submittedName>
</protein>
<dbReference type="STRING" id="1385512.N784_05025"/>
<evidence type="ECO:0000256" key="1">
    <source>
        <dbReference type="SAM" id="Coils"/>
    </source>
</evidence>
<dbReference type="NCBIfam" id="TIGR02550">
    <property type="entry name" value="flagell_flgL"/>
    <property type="match status" value="1"/>
</dbReference>
<gene>
    <name evidence="3" type="ORF">N784_05025</name>
</gene>
<dbReference type="EMBL" id="AVPG01000014">
    <property type="protein sequence ID" value="KGX86313.1"/>
    <property type="molecule type" value="Genomic_DNA"/>
</dbReference>
<dbReference type="GO" id="GO:0009424">
    <property type="term" value="C:bacterial-type flagellum hook"/>
    <property type="evidence" value="ECO:0007669"/>
    <property type="project" value="InterPro"/>
</dbReference>
<dbReference type="SUPFAM" id="SSF64518">
    <property type="entry name" value="Phase 1 flagellin"/>
    <property type="match status" value="1"/>
</dbReference>
<sequence length="291" mass="32634">MRVTQNMLSNNMLRNMNNSYAKMNQYQMQLATGKKINKPSDDPVSAMQAMNYRSNLSGVEQYERNIGEVHKWMDSTDAALDEATQTIQRLNELAVQASNGTYEQDQLDNIAEEVRQLKDHLKDIGNTQINGKYIFNGNDTMNKPITENPDLQVSDNSEAVTIEVSDGIEMQVNTDPTIVFGEDLFKDIDTFIGRLEGTGEGNIDESIADLQEHKDNFVNARADLGARMNRVELMEKRVSLNEVTATKNLSGAEDADITKVIMNLKIQESVHRATLSAGSRIIQPTLVDFLR</sequence>
<dbReference type="Proteomes" id="UP000030401">
    <property type="component" value="Unassembled WGS sequence"/>
</dbReference>
<keyword evidence="4" id="KW-1185">Reference proteome</keyword>
<comment type="caution">
    <text evidence="3">The sequence shown here is derived from an EMBL/GenBank/DDBJ whole genome shotgun (WGS) entry which is preliminary data.</text>
</comment>
<dbReference type="PANTHER" id="PTHR42792">
    <property type="entry name" value="FLAGELLIN"/>
    <property type="match status" value="1"/>
</dbReference>
<dbReference type="AlphaFoldDB" id="A0A0A5G583"/>
<keyword evidence="1" id="KW-0175">Coiled coil</keyword>
<dbReference type="Gene3D" id="1.20.1330.10">
    <property type="entry name" value="f41 fragment of flagellin, N-terminal domain"/>
    <property type="match status" value="1"/>
</dbReference>
<dbReference type="InterPro" id="IPR001029">
    <property type="entry name" value="Flagellin_N"/>
</dbReference>
<feature type="coiled-coil region" evidence="1">
    <location>
        <begin position="73"/>
        <end position="127"/>
    </location>
</feature>
<reference evidence="3 4" key="1">
    <citation type="submission" date="2013-08" db="EMBL/GenBank/DDBJ databases">
        <authorList>
            <person name="Huang J."/>
            <person name="Wang G."/>
        </authorList>
    </citation>
    <scope>NUCLEOTIDE SEQUENCE [LARGE SCALE GENOMIC DNA]</scope>
    <source>
        <strain evidence="3 4">JSM 072002</strain>
    </source>
</reference>
<dbReference type="eggNOG" id="COG1344">
    <property type="taxonomic scope" value="Bacteria"/>
</dbReference>
<evidence type="ECO:0000313" key="4">
    <source>
        <dbReference type="Proteomes" id="UP000030401"/>
    </source>
</evidence>
<dbReference type="InterPro" id="IPR001492">
    <property type="entry name" value="Flagellin"/>
</dbReference>
<organism evidence="3 4">
    <name type="scientific">Pontibacillus litoralis JSM 072002</name>
    <dbReference type="NCBI Taxonomy" id="1385512"/>
    <lineage>
        <taxon>Bacteria</taxon>
        <taxon>Bacillati</taxon>
        <taxon>Bacillota</taxon>
        <taxon>Bacilli</taxon>
        <taxon>Bacillales</taxon>
        <taxon>Bacillaceae</taxon>
        <taxon>Pontibacillus</taxon>
    </lineage>
</organism>
<dbReference type="GO" id="GO:0071973">
    <property type="term" value="P:bacterial-type flagellum-dependent cell motility"/>
    <property type="evidence" value="ECO:0007669"/>
    <property type="project" value="InterPro"/>
</dbReference>
<dbReference type="InterPro" id="IPR013384">
    <property type="entry name" value="Flagell_FlgL"/>
</dbReference>
<keyword evidence="3" id="KW-0969">Cilium</keyword>
<dbReference type="OrthoDB" id="9758307at2"/>
<keyword evidence="3" id="KW-0282">Flagellum</keyword>
<accession>A0A0A5G583</accession>
<name>A0A0A5G583_9BACI</name>
<proteinExistence type="predicted"/>
<dbReference type="Pfam" id="PF00669">
    <property type="entry name" value="Flagellin_N"/>
    <property type="match status" value="1"/>
</dbReference>
<dbReference type="GO" id="GO:0005198">
    <property type="term" value="F:structural molecule activity"/>
    <property type="evidence" value="ECO:0007669"/>
    <property type="project" value="InterPro"/>
</dbReference>
<evidence type="ECO:0000259" key="2">
    <source>
        <dbReference type="Pfam" id="PF00669"/>
    </source>
</evidence>
<feature type="domain" description="Flagellin N-terminal" evidence="2">
    <location>
        <begin position="4"/>
        <end position="140"/>
    </location>
</feature>
<dbReference type="PANTHER" id="PTHR42792:SF1">
    <property type="entry name" value="FLAGELLAR HOOK-ASSOCIATED PROTEIN 3"/>
    <property type="match status" value="1"/>
</dbReference>
<evidence type="ECO:0000313" key="3">
    <source>
        <dbReference type="EMBL" id="KGX86313.1"/>
    </source>
</evidence>
<keyword evidence="3" id="KW-0966">Cell projection</keyword>
<dbReference type="RefSeq" id="WP_036834541.1">
    <property type="nucleotide sequence ID" value="NZ_AVPG01000014.1"/>
</dbReference>